<evidence type="ECO:0000256" key="10">
    <source>
        <dbReference type="ARBA" id="ARBA00023225"/>
    </source>
</evidence>
<keyword evidence="7" id="KW-1005">Bacterial flagellum biogenesis</keyword>
<dbReference type="GO" id="GO:0009288">
    <property type="term" value="C:bacterial-type flagellum"/>
    <property type="evidence" value="ECO:0007669"/>
    <property type="project" value="InterPro"/>
</dbReference>
<evidence type="ECO:0000256" key="3">
    <source>
        <dbReference type="ARBA" id="ARBA00020392"/>
    </source>
</evidence>
<evidence type="ECO:0000256" key="6">
    <source>
        <dbReference type="ARBA" id="ARBA00022500"/>
    </source>
</evidence>
<dbReference type="GO" id="GO:0015031">
    <property type="term" value="P:protein transport"/>
    <property type="evidence" value="ECO:0007669"/>
    <property type="project" value="UniProtKB-KW"/>
</dbReference>
<dbReference type="InterPro" id="IPR012823">
    <property type="entry name" value="Flagell_FliJ"/>
</dbReference>
<evidence type="ECO:0000256" key="5">
    <source>
        <dbReference type="ARBA" id="ARBA00022475"/>
    </source>
</evidence>
<reference evidence="12" key="1">
    <citation type="journal article" date="2014" name="Int. J. Syst. Evol. Microbiol.">
        <title>Complete genome sequence of Corynebacterium casei LMG S-19264T (=DSM 44701T), isolated from a smear-ripened cheese.</title>
        <authorList>
            <consortium name="US DOE Joint Genome Institute (JGI-PGF)"/>
            <person name="Walter F."/>
            <person name="Albersmeier A."/>
            <person name="Kalinowski J."/>
            <person name="Ruckert C."/>
        </authorList>
    </citation>
    <scope>NUCLEOTIDE SEQUENCE</scope>
    <source>
        <strain evidence="12">CGMCC 1.15725</strain>
    </source>
</reference>
<gene>
    <name evidence="12" type="ORF">GCM10011611_46930</name>
</gene>
<comment type="caution">
    <text evidence="12">The sequence shown here is derived from an EMBL/GenBank/DDBJ whole genome shotgun (WGS) entry which is preliminary data.</text>
</comment>
<evidence type="ECO:0000256" key="9">
    <source>
        <dbReference type="ARBA" id="ARBA00023136"/>
    </source>
</evidence>
<accession>A0A8J2YX66</accession>
<dbReference type="GO" id="GO:0006935">
    <property type="term" value="P:chemotaxis"/>
    <property type="evidence" value="ECO:0007669"/>
    <property type="project" value="UniProtKB-KW"/>
</dbReference>
<sequence length="138" mass="15835">MKPFQSQIRLHKWTVDEAQRRLGELIRLADRLRQDLADLEAEALREQAAAQASFEASLTYGAYAERVIERREKLNRSIAEVDGQVEHARDALKDAFAELKKFELAAEAAQERARRKRDAREQAQLDEVAIGMFRGRGK</sequence>
<dbReference type="AlphaFoldDB" id="A0A8J2YX66"/>
<dbReference type="Pfam" id="PF02050">
    <property type="entry name" value="FliJ"/>
    <property type="match status" value="1"/>
</dbReference>
<dbReference type="Gene3D" id="1.10.287.1700">
    <property type="match status" value="1"/>
</dbReference>
<evidence type="ECO:0000256" key="1">
    <source>
        <dbReference type="ARBA" id="ARBA00004413"/>
    </source>
</evidence>
<dbReference type="InterPro" id="IPR053716">
    <property type="entry name" value="Flag_assembly_chemotaxis_eff"/>
</dbReference>
<proteinExistence type="inferred from homology"/>
<dbReference type="RefSeq" id="WP_189050341.1">
    <property type="nucleotide sequence ID" value="NZ_BMJQ01000013.1"/>
</dbReference>
<evidence type="ECO:0000256" key="8">
    <source>
        <dbReference type="ARBA" id="ARBA00022927"/>
    </source>
</evidence>
<evidence type="ECO:0000256" key="7">
    <source>
        <dbReference type="ARBA" id="ARBA00022795"/>
    </source>
</evidence>
<organism evidence="12 13">
    <name type="scientific">Aliidongia dinghuensis</name>
    <dbReference type="NCBI Taxonomy" id="1867774"/>
    <lineage>
        <taxon>Bacteria</taxon>
        <taxon>Pseudomonadati</taxon>
        <taxon>Pseudomonadota</taxon>
        <taxon>Alphaproteobacteria</taxon>
        <taxon>Rhodospirillales</taxon>
        <taxon>Dongiaceae</taxon>
        <taxon>Aliidongia</taxon>
    </lineage>
</organism>
<keyword evidence="5" id="KW-1003">Cell membrane</keyword>
<keyword evidence="11" id="KW-0175">Coiled coil</keyword>
<keyword evidence="6" id="KW-0145">Chemotaxis</keyword>
<reference evidence="12" key="2">
    <citation type="submission" date="2020-09" db="EMBL/GenBank/DDBJ databases">
        <authorList>
            <person name="Sun Q."/>
            <person name="Zhou Y."/>
        </authorList>
    </citation>
    <scope>NUCLEOTIDE SEQUENCE</scope>
    <source>
        <strain evidence="12">CGMCC 1.15725</strain>
    </source>
</reference>
<name>A0A8J2YX66_9PROT</name>
<dbReference type="EMBL" id="BMJQ01000013">
    <property type="protein sequence ID" value="GGF35252.1"/>
    <property type="molecule type" value="Genomic_DNA"/>
</dbReference>
<keyword evidence="13" id="KW-1185">Reference proteome</keyword>
<keyword evidence="10" id="KW-1006">Bacterial flagellum protein export</keyword>
<keyword evidence="8" id="KW-0653">Protein transport</keyword>
<dbReference type="GO" id="GO:0044781">
    <property type="term" value="P:bacterial-type flagellum organization"/>
    <property type="evidence" value="ECO:0007669"/>
    <property type="project" value="UniProtKB-KW"/>
</dbReference>
<evidence type="ECO:0000256" key="2">
    <source>
        <dbReference type="ARBA" id="ARBA00010004"/>
    </source>
</evidence>
<keyword evidence="9" id="KW-0472">Membrane</keyword>
<evidence type="ECO:0000256" key="11">
    <source>
        <dbReference type="SAM" id="Coils"/>
    </source>
</evidence>
<keyword evidence="4" id="KW-0813">Transport</keyword>
<feature type="coiled-coil region" evidence="11">
    <location>
        <begin position="15"/>
        <end position="126"/>
    </location>
</feature>
<dbReference type="GO" id="GO:0005886">
    <property type="term" value="C:plasma membrane"/>
    <property type="evidence" value="ECO:0007669"/>
    <property type="project" value="UniProtKB-SubCell"/>
</dbReference>
<evidence type="ECO:0000313" key="12">
    <source>
        <dbReference type="EMBL" id="GGF35252.1"/>
    </source>
</evidence>
<dbReference type="Proteomes" id="UP000646365">
    <property type="component" value="Unassembled WGS sequence"/>
</dbReference>
<protein>
    <recommendedName>
        <fullName evidence="3">Flagellar FliJ protein</fullName>
    </recommendedName>
</protein>
<comment type="similarity">
    <text evidence="2">Belongs to the FliJ family.</text>
</comment>
<dbReference type="NCBIfam" id="TIGR02473">
    <property type="entry name" value="flagell_FliJ"/>
    <property type="match status" value="1"/>
</dbReference>
<dbReference type="GO" id="GO:0071973">
    <property type="term" value="P:bacterial-type flagellum-dependent cell motility"/>
    <property type="evidence" value="ECO:0007669"/>
    <property type="project" value="InterPro"/>
</dbReference>
<comment type="subcellular location">
    <subcellularLocation>
        <location evidence="1">Cell membrane</location>
        <topology evidence="1">Peripheral membrane protein</topology>
        <orientation evidence="1">Cytoplasmic side</orientation>
    </subcellularLocation>
</comment>
<evidence type="ECO:0000256" key="4">
    <source>
        <dbReference type="ARBA" id="ARBA00022448"/>
    </source>
</evidence>
<evidence type="ECO:0000313" key="13">
    <source>
        <dbReference type="Proteomes" id="UP000646365"/>
    </source>
</evidence>